<evidence type="ECO:0000313" key="2">
    <source>
        <dbReference type="EMBL" id="CAD5209478.1"/>
    </source>
</evidence>
<sequence length="162" mass="18020">MQISKFFAVLAFIGVVYGQAGTLLQYIPPNVQAVLPTKLVQSLNILSWTDLSKGVSIIDSIPRFTSFSQFLQTIDINAPALSTVLNSNVNDQYTQYMQTEATLSPNAKAFVDKVKQMAKQTIQQAKQLYQSKDMTTQQNVQLTFPTMTKVASSDQFQSLIMP</sequence>
<dbReference type="Gene3D" id="1.20.120.1100">
    <property type="match status" value="1"/>
</dbReference>
<reference evidence="2" key="1">
    <citation type="submission" date="2020-09" db="EMBL/GenBank/DDBJ databases">
        <authorList>
            <person name="Kikuchi T."/>
        </authorList>
    </citation>
    <scope>NUCLEOTIDE SEQUENCE</scope>
    <source>
        <strain evidence="2">SH1</strain>
    </source>
</reference>
<keyword evidence="3" id="KW-1185">Reference proteome</keyword>
<keyword evidence="1" id="KW-0732">Signal</keyword>
<accession>A0A811K226</accession>
<gene>
    <name evidence="2" type="ORF">BOKJ2_LOCUS2702</name>
</gene>
<dbReference type="OrthoDB" id="5886010at2759"/>
<protein>
    <recommendedName>
        <fullName evidence="4">DUF148 domain-containing protein</fullName>
    </recommendedName>
</protein>
<evidence type="ECO:0000256" key="1">
    <source>
        <dbReference type="SAM" id="SignalP"/>
    </source>
</evidence>
<name>A0A811K226_9BILA</name>
<dbReference type="EMBL" id="CAJFCW020000002">
    <property type="protein sequence ID" value="CAG9089420.1"/>
    <property type="molecule type" value="Genomic_DNA"/>
</dbReference>
<dbReference type="Proteomes" id="UP000614601">
    <property type="component" value="Unassembled WGS sequence"/>
</dbReference>
<feature type="chain" id="PRO_5036220827" description="DUF148 domain-containing protein" evidence="1">
    <location>
        <begin position="19"/>
        <end position="162"/>
    </location>
</feature>
<dbReference type="Proteomes" id="UP000783686">
    <property type="component" value="Unassembled WGS sequence"/>
</dbReference>
<organism evidence="2 3">
    <name type="scientific">Bursaphelenchus okinawaensis</name>
    <dbReference type="NCBI Taxonomy" id="465554"/>
    <lineage>
        <taxon>Eukaryota</taxon>
        <taxon>Metazoa</taxon>
        <taxon>Ecdysozoa</taxon>
        <taxon>Nematoda</taxon>
        <taxon>Chromadorea</taxon>
        <taxon>Rhabditida</taxon>
        <taxon>Tylenchina</taxon>
        <taxon>Tylenchomorpha</taxon>
        <taxon>Aphelenchoidea</taxon>
        <taxon>Aphelenchoididae</taxon>
        <taxon>Bursaphelenchus</taxon>
    </lineage>
</organism>
<evidence type="ECO:0000313" key="3">
    <source>
        <dbReference type="Proteomes" id="UP000614601"/>
    </source>
</evidence>
<evidence type="ECO:0008006" key="4">
    <source>
        <dbReference type="Google" id="ProtNLM"/>
    </source>
</evidence>
<feature type="signal peptide" evidence="1">
    <location>
        <begin position="1"/>
        <end position="18"/>
    </location>
</feature>
<dbReference type="AlphaFoldDB" id="A0A811K226"/>
<comment type="caution">
    <text evidence="2">The sequence shown here is derived from an EMBL/GenBank/DDBJ whole genome shotgun (WGS) entry which is preliminary data.</text>
</comment>
<dbReference type="EMBL" id="CAJFDH010000002">
    <property type="protein sequence ID" value="CAD5209478.1"/>
    <property type="molecule type" value="Genomic_DNA"/>
</dbReference>
<proteinExistence type="predicted"/>